<dbReference type="GO" id="GO:0000287">
    <property type="term" value="F:magnesium ion binding"/>
    <property type="evidence" value="ECO:0007669"/>
    <property type="project" value="UniProtKB-UniRule"/>
</dbReference>
<dbReference type="SFLD" id="SFLDG01052">
    <property type="entry name" value="RuBisCO"/>
    <property type="match status" value="1"/>
</dbReference>
<proteinExistence type="inferred from homology"/>
<dbReference type="PROSITE" id="PS00157">
    <property type="entry name" value="RUBISCO_LARGE"/>
    <property type="match status" value="1"/>
</dbReference>
<comment type="subunit">
    <text evidence="10">Heterohexadecamer of 8 large chains and 8 small chains.</text>
</comment>
<evidence type="ECO:0000256" key="8">
    <source>
        <dbReference type="ARBA" id="ARBA00023300"/>
    </source>
</evidence>
<dbReference type="InterPro" id="IPR036376">
    <property type="entry name" value="RuBisCO_lsu_C_sf"/>
</dbReference>
<dbReference type="Proteomes" id="UP000004848">
    <property type="component" value="Unassembled WGS sequence"/>
</dbReference>
<dbReference type="CDD" id="cd08212">
    <property type="entry name" value="RuBisCO_large_I"/>
    <property type="match status" value="1"/>
</dbReference>
<dbReference type="InterPro" id="IPR036422">
    <property type="entry name" value="RuBisCO_lsu_N_sf"/>
</dbReference>
<feature type="active site" description="Proton acceptor" evidence="10">
    <location>
        <position position="179"/>
    </location>
</feature>
<gene>
    <name evidence="13" type="primary">rbcL</name>
    <name evidence="10" type="synonym">cbbL</name>
    <name evidence="13" type="ORF">SIAM614_28257</name>
</gene>
<evidence type="ECO:0000259" key="12">
    <source>
        <dbReference type="Pfam" id="PF02788"/>
    </source>
</evidence>
<comment type="function">
    <text evidence="10">RuBisCO catalyzes two reactions: the carboxylation of D-ribulose 1,5-bisphosphate, the primary event in carbon dioxide fixation, as well as the oxidative fragmentation of the pentose substrate. Both reactions occur simultaneously and in competition at the same active site.</text>
</comment>
<dbReference type="Gene3D" id="3.30.70.150">
    <property type="entry name" value="RuBisCO large subunit, N-terminal domain"/>
    <property type="match status" value="1"/>
</dbReference>
<comment type="miscellaneous">
    <text evidence="10">The basic functional RuBisCO is composed of a large chain homodimer in a 'head-to-tail' conformation. In form I RuBisCO this homodimer is arranged in a barrel-like tetramer with the small subunits forming a tetrameric 'cap' on each end of the 'barrel'.</text>
</comment>
<sequence>MNQISTPKEIKGKERYKAGVLKYAQMGYWDSDYVPKDTDILALFRITPQDGVDPIEAAAAVAGESSTATWTVVWTDRLTACDSYRAKAYRVEPVPNQEGQYFAYVAYDLILFEEGSIANLTASIIGNVFSFKPLRAARLEDMRLPVAYVKTFAGPPTGLIVERERLDKFGKPLLGATTKPKLGLSGKNYGRVVYEGLKGGLDFMKDDENINSQPFMHWRDRFLYCMEAVNKASAETGEIKGHYLNITAGTMEEMYRRAEFAKELGSVIVMVDLIVGWTAIQSISNWCRDNNMILHMHRAGHGTYTRQKNHGISFRVIAKWLRLAGVDHLHCGTAVGKLEGDPLTVQGYYNVCRETHNEVDLPRGNFFEQDWADLKKVMPVASGGIHAGQMHQLLDLFGDDVVLQFGGGTIGHPMGIQAGATANRVALEAMVLARNEGRDIRNEGPQILREAARWCKPLEAALDTWGNITFNYTSTDTSDFVPTCRLQCEENDPCASLKDVFRSCPI</sequence>
<feature type="binding site" description="via carbamate group" evidence="10">
    <location>
        <position position="205"/>
    </location>
    <ligand>
        <name>Mg(2+)</name>
        <dbReference type="ChEBI" id="CHEBI:18420"/>
    </ligand>
</feature>
<evidence type="ECO:0000256" key="1">
    <source>
        <dbReference type="ARBA" id="ARBA00006204"/>
    </source>
</evidence>
<feature type="binding site" evidence="10">
    <location>
        <position position="382"/>
    </location>
    <ligand>
        <name>substrate</name>
    </ligand>
</feature>
<feature type="domain" description="Ribulose bisphosphate carboxylase large subunit ferrodoxin-like N-terminal" evidence="12">
    <location>
        <begin position="28"/>
        <end position="148"/>
    </location>
</feature>
<keyword evidence="6 10" id="KW-0503">Monooxygenase</keyword>
<evidence type="ECO:0000313" key="13">
    <source>
        <dbReference type="EMBL" id="EAV42537.1"/>
    </source>
</evidence>
<dbReference type="SUPFAM" id="SSF51649">
    <property type="entry name" value="RuBisCo, C-terminal domain"/>
    <property type="match status" value="1"/>
</dbReference>
<feature type="binding site" evidence="10">
    <location>
        <position position="177"/>
    </location>
    <ligand>
        <name>substrate</name>
    </ligand>
</feature>
<reference evidence="13 14" key="1">
    <citation type="submission" date="2006-05" db="EMBL/GenBank/DDBJ databases">
        <authorList>
            <person name="King G."/>
            <person name="Ferriera S."/>
            <person name="Johnson J."/>
            <person name="Kravitz S."/>
            <person name="Beeson K."/>
            <person name="Sutton G."/>
            <person name="Rogers Y.-H."/>
            <person name="Friedman R."/>
            <person name="Frazier M."/>
            <person name="Venter J.C."/>
        </authorList>
    </citation>
    <scope>NUCLEOTIDE SEQUENCE [LARGE SCALE GENOMIC DNA]</scope>
    <source>
        <strain evidence="14">ATCC 25650 / DSM 13394 / JCM 20685 / NBRC 16684 / NCIMB 2208 / IAM 12614 / B1</strain>
    </source>
</reference>
<evidence type="ECO:0000313" key="14">
    <source>
        <dbReference type="Proteomes" id="UP000004848"/>
    </source>
</evidence>
<feature type="binding site" evidence="10">
    <location>
        <position position="207"/>
    </location>
    <ligand>
        <name>Mg(2+)</name>
        <dbReference type="ChEBI" id="CHEBI:18420"/>
    </ligand>
</feature>
<feature type="binding site" evidence="10">
    <location>
        <position position="298"/>
    </location>
    <ligand>
        <name>substrate</name>
    </ligand>
</feature>
<keyword evidence="5 10" id="KW-0560">Oxidoreductase</keyword>
<feature type="modified residue" description="N6-carboxylysine" evidence="10">
    <location>
        <position position="205"/>
    </location>
</feature>
<dbReference type="GO" id="GO:0016984">
    <property type="term" value="F:ribulose-bisphosphate carboxylase activity"/>
    <property type="evidence" value="ECO:0007669"/>
    <property type="project" value="UniProtKB-UniRule"/>
</dbReference>
<evidence type="ECO:0000256" key="10">
    <source>
        <dbReference type="HAMAP-Rule" id="MF_01338"/>
    </source>
</evidence>
<comment type="cofactor">
    <cofactor evidence="10">
        <name>Mg(2+)</name>
        <dbReference type="ChEBI" id="CHEBI:18420"/>
    </cofactor>
    <text evidence="10">Binds 1 Mg(2+) ion per subunit.</text>
</comment>
<evidence type="ECO:0000256" key="4">
    <source>
        <dbReference type="ARBA" id="ARBA00022842"/>
    </source>
</evidence>
<dbReference type="GeneID" id="68848093"/>
<evidence type="ECO:0000256" key="3">
    <source>
        <dbReference type="ARBA" id="ARBA00022723"/>
    </source>
</evidence>
<dbReference type="SUPFAM" id="SSF54966">
    <property type="entry name" value="RuBisCO, large subunit, small (N-terminal) domain"/>
    <property type="match status" value="1"/>
</dbReference>
<comment type="caution">
    <text evidence="13">The sequence shown here is derived from an EMBL/GenBank/DDBJ whole genome shotgun (WGS) entry which is preliminary data.</text>
</comment>
<feature type="domain" description="Ribulose bisphosphate carboxylase large subunit C-terminal" evidence="11">
    <location>
        <begin position="160"/>
        <end position="465"/>
    </location>
</feature>
<organism evidence="13 14">
    <name type="scientific">Roseibium aggregatum (strain ATCC 25650 / DSM 13394 / JCM 20685 / NBRC 16684 / NCIMB 2208 / IAM 12614 / B1)</name>
    <name type="common">Stappia aggregata</name>
    <dbReference type="NCBI Taxonomy" id="384765"/>
    <lineage>
        <taxon>Bacteria</taxon>
        <taxon>Pseudomonadati</taxon>
        <taxon>Pseudomonadota</taxon>
        <taxon>Alphaproteobacteria</taxon>
        <taxon>Hyphomicrobiales</taxon>
        <taxon>Stappiaceae</taxon>
        <taxon>Roseibium</taxon>
    </lineage>
</organism>
<feature type="binding site" evidence="10">
    <location>
        <position position="208"/>
    </location>
    <ligand>
        <name>Mg(2+)</name>
        <dbReference type="ChEBI" id="CHEBI:18420"/>
    </ligand>
</feature>
<dbReference type="InterPro" id="IPR020888">
    <property type="entry name" value="RuBisCO_lsuI"/>
</dbReference>
<name>A0NXL0_ROSAI</name>
<feature type="active site" description="Proton acceptor" evidence="10">
    <location>
        <position position="297"/>
    </location>
</feature>
<keyword evidence="2 10" id="KW-0113">Calvin cycle</keyword>
<dbReference type="AlphaFoldDB" id="A0NXL0"/>
<evidence type="ECO:0000256" key="7">
    <source>
        <dbReference type="ARBA" id="ARBA00023239"/>
    </source>
</evidence>
<dbReference type="InterPro" id="IPR033966">
    <property type="entry name" value="RuBisCO"/>
</dbReference>
<dbReference type="Gene3D" id="3.20.20.110">
    <property type="entry name" value="Ribulose bisphosphate carboxylase, large subunit, C-terminal domain"/>
    <property type="match status" value="1"/>
</dbReference>
<dbReference type="Pfam" id="PF00016">
    <property type="entry name" value="RuBisCO_large"/>
    <property type="match status" value="1"/>
</dbReference>
<keyword evidence="7 10" id="KW-0456">Lyase</keyword>
<evidence type="ECO:0000256" key="6">
    <source>
        <dbReference type="ARBA" id="ARBA00023033"/>
    </source>
</evidence>
<dbReference type="PANTHER" id="PTHR42704">
    <property type="entry name" value="RIBULOSE BISPHOSPHATE CARBOXYLASE"/>
    <property type="match status" value="1"/>
</dbReference>
<dbReference type="InterPro" id="IPR020878">
    <property type="entry name" value="RuBisCo_large_chain_AS"/>
</dbReference>
<dbReference type="EMBL" id="AAUW01000014">
    <property type="protein sequence ID" value="EAV42537.1"/>
    <property type="molecule type" value="Genomic_DNA"/>
</dbReference>
<protein>
    <recommendedName>
        <fullName evidence="10">Ribulose bisphosphate carboxylase large chain</fullName>
        <shortName evidence="10">RuBisCO large subunit</shortName>
        <ecNumber evidence="10">4.1.1.39</ecNumber>
    </recommendedName>
</protein>
<dbReference type="GO" id="GO:0004497">
    <property type="term" value="F:monooxygenase activity"/>
    <property type="evidence" value="ECO:0007669"/>
    <property type="project" value="UniProtKB-KW"/>
</dbReference>
<keyword evidence="4 10" id="KW-0460">Magnesium</keyword>
<comment type="similarity">
    <text evidence="1 10">Belongs to the RuBisCO large chain family. Type I subfamily.</text>
</comment>
<comment type="catalytic activity">
    <reaction evidence="10">
        <text>D-ribulose 1,5-bisphosphate + O2 = 2-phosphoglycolate + (2R)-3-phosphoglycerate + 2 H(+)</text>
        <dbReference type="Rhea" id="RHEA:36631"/>
        <dbReference type="ChEBI" id="CHEBI:15378"/>
        <dbReference type="ChEBI" id="CHEBI:15379"/>
        <dbReference type="ChEBI" id="CHEBI:57870"/>
        <dbReference type="ChEBI" id="CHEBI:58033"/>
        <dbReference type="ChEBI" id="CHEBI:58272"/>
    </reaction>
</comment>
<dbReference type="SFLD" id="SFLDS00014">
    <property type="entry name" value="RuBisCO"/>
    <property type="match status" value="1"/>
</dbReference>
<dbReference type="InterPro" id="IPR000685">
    <property type="entry name" value="RuBisCO_lsu_C"/>
</dbReference>
<dbReference type="RefSeq" id="WP_006937043.1">
    <property type="nucleotide sequence ID" value="NZ_AAUW01000014.1"/>
</dbReference>
<accession>A0NXL0</accession>
<dbReference type="InterPro" id="IPR017443">
    <property type="entry name" value="RuBisCO_lsu_fd_N"/>
</dbReference>
<comment type="caution">
    <text evidence="10">Lacks conserved residue(s) required for the propagation of feature annotation.</text>
</comment>
<comment type="catalytic activity">
    <reaction evidence="9 10">
        <text>2 (2R)-3-phosphoglycerate + 2 H(+) = D-ribulose 1,5-bisphosphate + CO2 + H2O</text>
        <dbReference type="Rhea" id="RHEA:23124"/>
        <dbReference type="ChEBI" id="CHEBI:15377"/>
        <dbReference type="ChEBI" id="CHEBI:15378"/>
        <dbReference type="ChEBI" id="CHEBI:16526"/>
        <dbReference type="ChEBI" id="CHEBI:57870"/>
        <dbReference type="ChEBI" id="CHEBI:58272"/>
        <dbReference type="EC" id="4.1.1.39"/>
    </reaction>
</comment>
<keyword evidence="8 10" id="KW-0120">Carbon dioxide fixation</keyword>
<dbReference type="HAMAP" id="MF_01338">
    <property type="entry name" value="RuBisCO_L_type1"/>
    <property type="match status" value="1"/>
</dbReference>
<evidence type="ECO:0000256" key="2">
    <source>
        <dbReference type="ARBA" id="ARBA00022567"/>
    </source>
</evidence>
<feature type="binding site" description="in homodimeric partner" evidence="10">
    <location>
        <position position="127"/>
    </location>
    <ligand>
        <name>substrate</name>
    </ligand>
</feature>
<evidence type="ECO:0000259" key="11">
    <source>
        <dbReference type="Pfam" id="PF00016"/>
    </source>
</evidence>
<feature type="site" description="Transition state stabilizer" evidence="10">
    <location>
        <position position="337"/>
    </location>
</feature>
<evidence type="ECO:0000256" key="9">
    <source>
        <dbReference type="ARBA" id="ARBA00049469"/>
    </source>
</evidence>
<dbReference type="Pfam" id="PF02788">
    <property type="entry name" value="RuBisCO_large_N"/>
    <property type="match status" value="1"/>
</dbReference>
<keyword evidence="3 10" id="KW-0479">Metal-binding</keyword>
<dbReference type="GO" id="GO:0019253">
    <property type="term" value="P:reductive pentose-phosphate cycle"/>
    <property type="evidence" value="ECO:0007669"/>
    <property type="project" value="UniProtKB-UniRule"/>
</dbReference>
<feature type="binding site" evidence="10">
    <location>
        <position position="330"/>
    </location>
    <ligand>
        <name>substrate</name>
    </ligand>
</feature>
<dbReference type="eggNOG" id="COG1850">
    <property type="taxonomic scope" value="Bacteria"/>
</dbReference>
<dbReference type="SFLD" id="SFLDG00301">
    <property type="entry name" value="RuBisCO-like_proteins"/>
    <property type="match status" value="1"/>
</dbReference>
<feature type="binding site" evidence="10">
    <location>
        <position position="181"/>
    </location>
    <ligand>
        <name>substrate</name>
    </ligand>
</feature>
<dbReference type="EC" id="4.1.1.39" evidence="10"/>
<dbReference type="PANTHER" id="PTHR42704:SF17">
    <property type="entry name" value="RIBULOSE BISPHOSPHATE CARBOXYLASE LARGE CHAIN"/>
    <property type="match status" value="1"/>
</dbReference>
<evidence type="ECO:0000256" key="5">
    <source>
        <dbReference type="ARBA" id="ARBA00023002"/>
    </source>
</evidence>
<dbReference type="NCBIfam" id="NF003252">
    <property type="entry name" value="PRK04208.1"/>
    <property type="match status" value="1"/>
</dbReference>